<evidence type="ECO:0000256" key="1">
    <source>
        <dbReference type="ARBA" id="ARBA00022737"/>
    </source>
</evidence>
<dbReference type="SMART" id="SM00028">
    <property type="entry name" value="TPR"/>
    <property type="match status" value="2"/>
</dbReference>
<evidence type="ECO:0000313" key="4">
    <source>
        <dbReference type="Proteomes" id="UP001162131"/>
    </source>
</evidence>
<dbReference type="Pfam" id="PF13181">
    <property type="entry name" value="TPR_8"/>
    <property type="match status" value="1"/>
</dbReference>
<organism evidence="3 4">
    <name type="scientific">Blepharisma stoltei</name>
    <dbReference type="NCBI Taxonomy" id="1481888"/>
    <lineage>
        <taxon>Eukaryota</taxon>
        <taxon>Sar</taxon>
        <taxon>Alveolata</taxon>
        <taxon>Ciliophora</taxon>
        <taxon>Postciliodesmatophora</taxon>
        <taxon>Heterotrichea</taxon>
        <taxon>Heterotrichida</taxon>
        <taxon>Blepharismidae</taxon>
        <taxon>Blepharisma</taxon>
    </lineage>
</organism>
<dbReference type="Pfam" id="PF00515">
    <property type="entry name" value="TPR_1"/>
    <property type="match status" value="1"/>
</dbReference>
<gene>
    <name evidence="3" type="ORF">BSTOLATCC_MIC37684</name>
</gene>
<keyword evidence="4" id="KW-1185">Reference proteome</keyword>
<dbReference type="EMBL" id="CAJZBQ010000037">
    <property type="protein sequence ID" value="CAG9324938.1"/>
    <property type="molecule type" value="Genomic_DNA"/>
</dbReference>
<protein>
    <recommendedName>
        <fullName evidence="5">Tetratricopeptide repeat protein</fullName>
    </recommendedName>
</protein>
<dbReference type="SUPFAM" id="SSF48452">
    <property type="entry name" value="TPR-like"/>
    <property type="match status" value="1"/>
</dbReference>
<comment type="caution">
    <text evidence="3">The sequence shown here is derived from an EMBL/GenBank/DDBJ whole genome shotgun (WGS) entry which is preliminary data.</text>
</comment>
<proteinExistence type="predicted"/>
<dbReference type="Gene3D" id="1.25.40.10">
    <property type="entry name" value="Tetratricopeptide repeat domain"/>
    <property type="match status" value="1"/>
</dbReference>
<dbReference type="PANTHER" id="PTHR44943">
    <property type="entry name" value="CELLULOSE SYNTHASE OPERON PROTEIN C"/>
    <property type="match status" value="1"/>
</dbReference>
<evidence type="ECO:0008006" key="5">
    <source>
        <dbReference type="Google" id="ProtNLM"/>
    </source>
</evidence>
<evidence type="ECO:0000256" key="2">
    <source>
        <dbReference type="ARBA" id="ARBA00022803"/>
    </source>
</evidence>
<accession>A0AAU9JFB0</accession>
<dbReference type="InterPro" id="IPR011990">
    <property type="entry name" value="TPR-like_helical_dom_sf"/>
</dbReference>
<keyword evidence="2" id="KW-0802">TPR repeat</keyword>
<dbReference type="InterPro" id="IPR019734">
    <property type="entry name" value="TPR_rpt"/>
</dbReference>
<keyword evidence="1" id="KW-0677">Repeat</keyword>
<dbReference type="AlphaFoldDB" id="A0AAU9JFB0"/>
<evidence type="ECO:0000313" key="3">
    <source>
        <dbReference type="EMBL" id="CAG9324938.1"/>
    </source>
</evidence>
<dbReference type="PANTHER" id="PTHR44943:SF4">
    <property type="entry name" value="TPR REPEAT-CONTAINING PROTEIN MJ0798"/>
    <property type="match status" value="1"/>
</dbReference>
<reference evidence="3" key="1">
    <citation type="submission" date="2021-09" db="EMBL/GenBank/DDBJ databases">
        <authorList>
            <consortium name="AG Swart"/>
            <person name="Singh M."/>
            <person name="Singh A."/>
            <person name="Seah K."/>
            <person name="Emmerich C."/>
        </authorList>
    </citation>
    <scope>NUCLEOTIDE SEQUENCE</scope>
    <source>
        <strain evidence="3">ATCC30299</strain>
    </source>
</reference>
<sequence length="198" mass="22960">MLWESYLTLQTMKFTIIKDAHFMSWGAIECYDKLIDEKPKEPLRSQRKTKVIETNKNTAISKTGKILAYFNKANALCEMGKISDAIVCYDEAITLFERHGFIWNNKGRALSRLEKYYKAIDCYNEVVWSSATNPLHLCYRANLLNGIGFEVQALEDLRVAYDLIKDNQAGEISIDSQEISFEERYKCTIDTLNQDWID</sequence>
<dbReference type="Proteomes" id="UP001162131">
    <property type="component" value="Unassembled WGS sequence"/>
</dbReference>
<dbReference type="InterPro" id="IPR051685">
    <property type="entry name" value="Ycf3/AcsC/BcsC/TPR_MFPF"/>
</dbReference>
<name>A0AAU9JFB0_9CILI</name>